<feature type="compositionally biased region" description="Low complexity" evidence="5">
    <location>
        <begin position="534"/>
        <end position="549"/>
    </location>
</feature>
<dbReference type="InterPro" id="IPR001117">
    <property type="entry name" value="Cu-oxidase_2nd"/>
</dbReference>
<dbReference type="PANTHER" id="PTHR11709:SF71">
    <property type="entry name" value="OXIDOREDUCTASE TPCJ"/>
    <property type="match status" value="1"/>
</dbReference>
<feature type="transmembrane region" description="Helical" evidence="6">
    <location>
        <begin position="95"/>
        <end position="118"/>
    </location>
</feature>
<evidence type="ECO:0008006" key="12">
    <source>
        <dbReference type="Google" id="ProtNLM"/>
    </source>
</evidence>
<dbReference type="AlphaFoldDB" id="A0A0E9NPR7"/>
<dbReference type="SUPFAM" id="SSF49503">
    <property type="entry name" value="Cupredoxins"/>
    <property type="match status" value="3"/>
</dbReference>
<reference evidence="10 11" key="1">
    <citation type="journal article" date="2011" name="J. Gen. Appl. Microbiol.">
        <title>Draft genome sequencing of the enigmatic yeast Saitoella complicata.</title>
        <authorList>
            <person name="Nishida H."/>
            <person name="Hamamoto M."/>
            <person name="Sugiyama J."/>
        </authorList>
    </citation>
    <scope>NUCLEOTIDE SEQUENCE [LARGE SCALE GENOMIC DNA]</scope>
    <source>
        <strain evidence="10 11">NRRL Y-17804</strain>
    </source>
</reference>
<dbReference type="GO" id="GO:0005507">
    <property type="term" value="F:copper ion binding"/>
    <property type="evidence" value="ECO:0007669"/>
    <property type="project" value="InterPro"/>
</dbReference>
<organism evidence="10 11">
    <name type="scientific">Saitoella complicata (strain BCRC 22490 / CBS 7301 / JCM 7358 / NBRC 10748 / NRRL Y-17804)</name>
    <dbReference type="NCBI Taxonomy" id="698492"/>
    <lineage>
        <taxon>Eukaryota</taxon>
        <taxon>Fungi</taxon>
        <taxon>Dikarya</taxon>
        <taxon>Ascomycota</taxon>
        <taxon>Taphrinomycotina</taxon>
        <taxon>Taphrinomycotina incertae sedis</taxon>
        <taxon>Saitoella</taxon>
    </lineage>
</organism>
<evidence type="ECO:0000256" key="1">
    <source>
        <dbReference type="ARBA" id="ARBA00010609"/>
    </source>
</evidence>
<evidence type="ECO:0000256" key="5">
    <source>
        <dbReference type="SAM" id="MobiDB-lite"/>
    </source>
</evidence>
<accession>A0A0E9NPR7</accession>
<sequence>MPRTKQPFANRPQLFLDILNLKTKGFTTHGRRSSSNQPRSVANRAHANGTVPAQARRQSPYPLPKARYIMELTGLHIPFNHSFDKLVDVARTMAVMFRLLLILNATVVLFQSIFAHVLPLERRADSYCENSASNRSCWGNYSIYTDYYSVEESPNTGVIREYWLEIVNITLAPDGFERQVLCVNGTIPGPNIWANWGDEIKVHVTNKLEDNGTSIHWHAQTQLNTNDMDGVPGVTQTPIPPGGNFTYHFKADHYGQSWYHSHFSLQYVEGVLGPLTVYGPTSANYDVDLGPLMLEDWRHISAFQVMRNFSHSGLGAGAVLENAVNLLLNGTNVFNNSGTITGAHLNVTVEPGKKYKMGLVGSCGENSVYFSIDKHNFTLVSTDYTPIQPVVVDHIFVTPGQRYEIIFEASLDVDNYWIRAEPAVLGHCAFNLNYQQSGLGVLRYAGAPLAYPVTEKWDIQENCLDLPASMLEPVLFKEVPIDLQADFVYGMITNHWNTSGPSRSQLFYIQDQAPAVARGFGPPPGAPQVRGALNTTNATSPTTSASAPTFTDPGNLNTTIPGESSFMIDYSNPTLGIVENHAWYGSNLSYPPSYNVYTFTQKDQWVYFVIQTPGGIAHPMHLHGHDFYILSQSAAQFTNTTAVLDGYNPVRRDTAMCPPGGSMVLAWKTDNPGCWMFHCHIAWHIALGLGLQFVERPDDIRNTLDIAPSVASPWYQNTLDWKSYDRPPVVIDQVDAGI</sequence>
<keyword evidence="2" id="KW-0479">Metal-binding</keyword>
<dbReference type="PANTHER" id="PTHR11709">
    <property type="entry name" value="MULTI-COPPER OXIDASE"/>
    <property type="match status" value="1"/>
</dbReference>
<feature type="region of interest" description="Disordered" evidence="5">
    <location>
        <begin position="26"/>
        <end position="57"/>
    </location>
</feature>
<evidence type="ECO:0000256" key="6">
    <source>
        <dbReference type="SAM" id="Phobius"/>
    </source>
</evidence>
<evidence type="ECO:0000259" key="8">
    <source>
        <dbReference type="Pfam" id="PF07731"/>
    </source>
</evidence>
<feature type="domain" description="Plastocyanin-like" evidence="7">
    <location>
        <begin position="291"/>
        <end position="447"/>
    </location>
</feature>
<dbReference type="InterPro" id="IPR002355">
    <property type="entry name" value="Cu_oxidase_Cu_BS"/>
</dbReference>
<dbReference type="CDD" id="cd13901">
    <property type="entry name" value="CuRO_3_MaLCC_like"/>
    <property type="match status" value="1"/>
</dbReference>
<protein>
    <recommendedName>
        <fullName evidence="12">Laccase</fullName>
    </recommendedName>
</protein>
<evidence type="ECO:0000259" key="7">
    <source>
        <dbReference type="Pfam" id="PF00394"/>
    </source>
</evidence>
<feature type="region of interest" description="Disordered" evidence="5">
    <location>
        <begin position="534"/>
        <end position="555"/>
    </location>
</feature>
<name>A0A0E9NPR7_SAICN</name>
<dbReference type="STRING" id="698492.A0A0E9NPR7"/>
<evidence type="ECO:0000313" key="11">
    <source>
        <dbReference type="Proteomes" id="UP000033140"/>
    </source>
</evidence>
<keyword evidence="4" id="KW-0186">Copper</keyword>
<evidence type="ECO:0000256" key="4">
    <source>
        <dbReference type="ARBA" id="ARBA00023008"/>
    </source>
</evidence>
<keyword evidence="6" id="KW-0472">Membrane</keyword>
<dbReference type="InterPro" id="IPR008972">
    <property type="entry name" value="Cupredoxin"/>
</dbReference>
<keyword evidence="11" id="KW-1185">Reference proteome</keyword>
<reference evidence="10 11" key="2">
    <citation type="journal article" date="2014" name="J. Gen. Appl. Microbiol.">
        <title>The early diverging ascomycetous budding yeast Saitoella complicata has three histone deacetylases belonging to the Clr6, Hos2, and Rpd3 lineages.</title>
        <authorList>
            <person name="Nishida H."/>
            <person name="Matsumoto T."/>
            <person name="Kondo S."/>
            <person name="Hamamoto M."/>
            <person name="Yoshikawa H."/>
        </authorList>
    </citation>
    <scope>NUCLEOTIDE SEQUENCE [LARGE SCALE GENOMIC DNA]</scope>
    <source>
        <strain evidence="10 11">NRRL Y-17804</strain>
    </source>
</reference>
<feature type="domain" description="Plastocyanin-like" evidence="8">
    <location>
        <begin position="575"/>
        <end position="698"/>
    </location>
</feature>
<dbReference type="Pfam" id="PF00394">
    <property type="entry name" value="Cu-oxidase"/>
    <property type="match status" value="1"/>
</dbReference>
<dbReference type="Proteomes" id="UP000033140">
    <property type="component" value="Unassembled WGS sequence"/>
</dbReference>
<dbReference type="FunFam" id="2.60.40.420:FF:000045">
    <property type="entry name" value="Laccase 2"/>
    <property type="match status" value="1"/>
</dbReference>
<keyword evidence="6" id="KW-1133">Transmembrane helix</keyword>
<dbReference type="Pfam" id="PF07732">
    <property type="entry name" value="Cu-oxidase_3"/>
    <property type="match status" value="1"/>
</dbReference>
<comment type="caution">
    <text evidence="10">The sequence shown here is derived from an EMBL/GenBank/DDBJ whole genome shotgun (WGS) entry which is preliminary data.</text>
</comment>
<reference evidence="10 11" key="3">
    <citation type="journal article" date="2015" name="Genome Announc.">
        <title>Draft Genome Sequence of the Archiascomycetous Yeast Saitoella complicata.</title>
        <authorList>
            <person name="Yamauchi K."/>
            <person name="Kondo S."/>
            <person name="Hamamoto M."/>
            <person name="Takahashi Y."/>
            <person name="Ogura Y."/>
            <person name="Hayashi T."/>
            <person name="Nishida H."/>
        </authorList>
    </citation>
    <scope>NUCLEOTIDE SEQUENCE [LARGE SCALE GENOMIC DNA]</scope>
    <source>
        <strain evidence="10 11">NRRL Y-17804</strain>
    </source>
</reference>
<dbReference type="InterPro" id="IPR011706">
    <property type="entry name" value="Cu-oxidase_C"/>
</dbReference>
<comment type="similarity">
    <text evidence="1">Belongs to the multicopper oxidase family.</text>
</comment>
<gene>
    <name evidence="10" type="ORF">G7K_5930-t1</name>
</gene>
<dbReference type="OMA" id="TGAWAFH"/>
<dbReference type="EMBL" id="BACD03000053">
    <property type="protein sequence ID" value="GAO51839.1"/>
    <property type="molecule type" value="Genomic_DNA"/>
</dbReference>
<keyword evidence="3" id="KW-0560">Oxidoreductase</keyword>
<evidence type="ECO:0000256" key="2">
    <source>
        <dbReference type="ARBA" id="ARBA00022723"/>
    </source>
</evidence>
<dbReference type="InterPro" id="IPR011707">
    <property type="entry name" value="Cu-oxidase-like_N"/>
</dbReference>
<evidence type="ECO:0000256" key="3">
    <source>
        <dbReference type="ARBA" id="ARBA00023002"/>
    </source>
</evidence>
<keyword evidence="6" id="KW-0812">Transmembrane</keyword>
<evidence type="ECO:0000313" key="10">
    <source>
        <dbReference type="EMBL" id="GAO51839.1"/>
    </source>
</evidence>
<dbReference type="PROSITE" id="PS00080">
    <property type="entry name" value="MULTICOPPER_OXIDASE2"/>
    <property type="match status" value="1"/>
</dbReference>
<dbReference type="FunFam" id="2.60.40.420:FF:000021">
    <property type="entry name" value="Extracellular dihydrogeodin oxidase/laccase"/>
    <property type="match status" value="1"/>
</dbReference>
<evidence type="ECO:0000259" key="9">
    <source>
        <dbReference type="Pfam" id="PF07732"/>
    </source>
</evidence>
<feature type="domain" description="Plastocyanin-like" evidence="9">
    <location>
        <begin position="169"/>
        <end position="280"/>
    </location>
</feature>
<dbReference type="CDD" id="cd13854">
    <property type="entry name" value="CuRO_1_MaLCC_like"/>
    <property type="match status" value="1"/>
</dbReference>
<dbReference type="InterPro" id="IPR045087">
    <property type="entry name" value="Cu-oxidase_fam"/>
</dbReference>
<dbReference type="GO" id="GO:0016491">
    <property type="term" value="F:oxidoreductase activity"/>
    <property type="evidence" value="ECO:0007669"/>
    <property type="project" value="UniProtKB-KW"/>
</dbReference>
<dbReference type="Gene3D" id="2.60.40.420">
    <property type="entry name" value="Cupredoxins - blue copper proteins"/>
    <property type="match status" value="3"/>
</dbReference>
<proteinExistence type="inferred from homology"/>
<dbReference type="Pfam" id="PF07731">
    <property type="entry name" value="Cu-oxidase_2"/>
    <property type="match status" value="1"/>
</dbReference>